<evidence type="ECO:0008006" key="3">
    <source>
        <dbReference type="Google" id="ProtNLM"/>
    </source>
</evidence>
<keyword evidence="2" id="KW-1185">Reference proteome</keyword>
<dbReference type="RefSeq" id="WP_126166295.1">
    <property type="nucleotide sequence ID" value="NZ_CP020373.1"/>
</dbReference>
<evidence type="ECO:0000313" key="1">
    <source>
        <dbReference type="EMBL" id="AZQ09865.1"/>
    </source>
</evidence>
<evidence type="ECO:0000313" key="2">
    <source>
        <dbReference type="Proteomes" id="UP000278437"/>
    </source>
</evidence>
<sequence>MKNNNNFILLLLGLSSIPLSTDAKTLLTSDPQSLIAIEGARLHLAPGQVVERGTLVIEGNKIKSILKGQAAPAGATAGRDRTFLASVE</sequence>
<dbReference type="Proteomes" id="UP000278437">
    <property type="component" value="Chromosome"/>
</dbReference>
<gene>
    <name evidence="1" type="ORF">STH12_00726</name>
</gene>
<protein>
    <recommendedName>
        <fullName evidence="3">Amidohydrolase</fullName>
    </recommendedName>
</protein>
<organism evidence="1 2">
    <name type="scientific">Shewanella khirikhana</name>
    <dbReference type="NCBI Taxonomy" id="1965282"/>
    <lineage>
        <taxon>Bacteria</taxon>
        <taxon>Pseudomonadati</taxon>
        <taxon>Pseudomonadota</taxon>
        <taxon>Gammaproteobacteria</taxon>
        <taxon>Alteromonadales</taxon>
        <taxon>Shewanellaceae</taxon>
        <taxon>Shewanella</taxon>
    </lineage>
</organism>
<name>A0ABM7D0F9_9GAMM</name>
<reference evidence="2" key="1">
    <citation type="submission" date="2017-03" db="EMBL/GenBank/DDBJ databases">
        <title>Full genome sequence of a non-lethal Shewanella isolate that potentiates virulence of Vibio parahaemolyticus causing acute hepatopancreatic necrosis disease (AHPND) in shrimp.</title>
        <authorList>
            <person name="Prachumwat A."/>
            <person name="Sritunyalucksana K."/>
        </authorList>
    </citation>
    <scope>NUCLEOTIDE SEQUENCE [LARGE SCALE GENOMIC DNA]</scope>
    <source>
        <strain evidence="2">TH2012</strain>
    </source>
</reference>
<accession>A0ABM7D0F9</accession>
<proteinExistence type="predicted"/>
<dbReference type="EMBL" id="CP020373">
    <property type="protein sequence ID" value="AZQ09865.1"/>
    <property type="molecule type" value="Genomic_DNA"/>
</dbReference>